<organism evidence="3 4">
    <name type="scientific">Halopseudomonas aestusnigri</name>
    <dbReference type="NCBI Taxonomy" id="857252"/>
    <lineage>
        <taxon>Bacteria</taxon>
        <taxon>Pseudomonadati</taxon>
        <taxon>Pseudomonadota</taxon>
        <taxon>Gammaproteobacteria</taxon>
        <taxon>Pseudomonadales</taxon>
        <taxon>Pseudomonadaceae</taxon>
        <taxon>Halopseudomonas</taxon>
    </lineage>
</organism>
<reference evidence="3 4" key="1">
    <citation type="submission" date="2016-10" db="EMBL/GenBank/DDBJ databases">
        <authorList>
            <person name="Varghese N."/>
            <person name="Submissions S."/>
        </authorList>
    </citation>
    <scope>NUCLEOTIDE SEQUENCE [LARGE SCALE GENOMIC DNA]</scope>
    <source>
        <strain evidence="3 4">CECT 8317</strain>
    </source>
</reference>
<evidence type="ECO:0000313" key="4">
    <source>
        <dbReference type="Proteomes" id="UP000243518"/>
    </source>
</evidence>
<dbReference type="PANTHER" id="PTHR11895:SF7">
    <property type="entry name" value="GLUTAMYL-TRNA(GLN) AMIDOTRANSFERASE SUBUNIT A, MITOCHONDRIAL"/>
    <property type="match status" value="1"/>
</dbReference>
<dbReference type="InterPro" id="IPR036928">
    <property type="entry name" value="AS_sf"/>
</dbReference>
<dbReference type="Proteomes" id="UP000243518">
    <property type="component" value="Unassembled WGS sequence"/>
</dbReference>
<dbReference type="PROSITE" id="PS00571">
    <property type="entry name" value="AMIDASES"/>
    <property type="match status" value="1"/>
</dbReference>
<comment type="similarity">
    <text evidence="1">Belongs to the amidase family.</text>
</comment>
<dbReference type="InterPro" id="IPR000120">
    <property type="entry name" value="Amidase"/>
</dbReference>
<feature type="domain" description="Amidase" evidence="2">
    <location>
        <begin position="62"/>
        <end position="489"/>
    </location>
</feature>
<evidence type="ECO:0000256" key="1">
    <source>
        <dbReference type="ARBA" id="ARBA00009199"/>
    </source>
</evidence>
<dbReference type="GO" id="GO:0003824">
    <property type="term" value="F:catalytic activity"/>
    <property type="evidence" value="ECO:0007669"/>
    <property type="project" value="InterPro"/>
</dbReference>
<name>A0AAQ1G660_9GAMM</name>
<dbReference type="InterPro" id="IPR023631">
    <property type="entry name" value="Amidase_dom"/>
</dbReference>
<dbReference type="PROSITE" id="PS51318">
    <property type="entry name" value="TAT"/>
    <property type="match status" value="1"/>
</dbReference>
<keyword evidence="4" id="KW-1185">Reference proteome</keyword>
<dbReference type="AlphaFoldDB" id="A0AAQ1G660"/>
<sequence length="509" mass="54111">MTSISRRRFMAGTGIGLGGLALPLGFSAAAHGSENMRFDEYRKQDATSLAGLLAGGEVSAAELLELAIARTEQVNPTLNAVVLKHYDLAREQLKAGRPVGPFGGVPFLLKDLGVSMAGTVTTQGSRMFRDAVAQQDDPYMRKVREAGLVVFGKTHSPEFGNCPSSESTLWGKTHNPWQLNRSAGGSSGGAAAAVAAGIVPVAHASDGGGSIRMPASACGLFGLKPSRGLVPIGSGDTDVRGGLSAQHVISRSVRDSAAMLDCLAWRKPGRALAKQDSQGRYLEQLHRQPGQLRIALLAAPLQGGELEPECRKAAEQAAALCAELGHVVEEITPELDLEAAGRASGLVSMVSLAQSVALREHQLGRIATEADLEPVDWQMLGWGRQVSAVDYNNGVLALRRAGHDMEAFLQQYDLILSPTMPHLPPPLGTITMDLPVQEFGALAGRMSSLTSVYNITGQPAMSVPLYWSEDGLPVGVMFAGRFGEERTLLRLASQLEQARPWFSRVPEIV</sequence>
<gene>
    <name evidence="3" type="ORF">SAMN05216586_103111</name>
</gene>
<comment type="caution">
    <text evidence="3">The sequence shown here is derived from an EMBL/GenBank/DDBJ whole genome shotgun (WGS) entry which is preliminary data.</text>
</comment>
<dbReference type="PANTHER" id="PTHR11895">
    <property type="entry name" value="TRANSAMIDASE"/>
    <property type="match status" value="1"/>
</dbReference>
<dbReference type="Gene3D" id="3.90.1300.10">
    <property type="entry name" value="Amidase signature (AS) domain"/>
    <property type="match status" value="1"/>
</dbReference>
<dbReference type="InterPro" id="IPR020556">
    <property type="entry name" value="Amidase_CS"/>
</dbReference>
<accession>A0AAQ1G660</accession>
<dbReference type="InterPro" id="IPR006311">
    <property type="entry name" value="TAT_signal"/>
</dbReference>
<evidence type="ECO:0000259" key="2">
    <source>
        <dbReference type="Pfam" id="PF01425"/>
    </source>
</evidence>
<dbReference type="Pfam" id="PF01425">
    <property type="entry name" value="Amidase"/>
    <property type="match status" value="1"/>
</dbReference>
<evidence type="ECO:0000313" key="3">
    <source>
        <dbReference type="EMBL" id="SEG06755.1"/>
    </source>
</evidence>
<dbReference type="SUPFAM" id="SSF75304">
    <property type="entry name" value="Amidase signature (AS) enzymes"/>
    <property type="match status" value="1"/>
</dbReference>
<protein>
    <submittedName>
        <fullName evidence="3">Amidase</fullName>
    </submittedName>
</protein>
<dbReference type="RefSeq" id="WP_088275067.1">
    <property type="nucleotide sequence ID" value="NZ_FNVE01000003.1"/>
</dbReference>
<proteinExistence type="inferred from homology"/>
<dbReference type="EMBL" id="FNVE01000003">
    <property type="protein sequence ID" value="SEG06755.1"/>
    <property type="molecule type" value="Genomic_DNA"/>
</dbReference>